<dbReference type="Pfam" id="PF03747">
    <property type="entry name" value="ADP_ribosyl_GH"/>
    <property type="match status" value="1"/>
</dbReference>
<dbReference type="Proteomes" id="UP001423409">
    <property type="component" value="Unassembled WGS sequence"/>
</dbReference>
<name>A0ABP9UG66_9DEIO</name>
<dbReference type="RefSeq" id="WP_345446529.1">
    <property type="nucleotide sequence ID" value="NZ_BAABQU010000046.1"/>
</dbReference>
<dbReference type="EMBL" id="BAABQU010000046">
    <property type="protein sequence ID" value="GAA5441337.1"/>
    <property type="molecule type" value="Genomic_DNA"/>
</dbReference>
<dbReference type="Gene3D" id="1.10.4080.10">
    <property type="entry name" value="ADP-ribosylation/Crystallin J1"/>
    <property type="match status" value="1"/>
</dbReference>
<reference evidence="3 4" key="1">
    <citation type="submission" date="2024-02" db="EMBL/GenBank/DDBJ databases">
        <title>Deinococcus caeni NBRC 101312.</title>
        <authorList>
            <person name="Ichikawa N."/>
            <person name="Katano-Makiyama Y."/>
            <person name="Hidaka K."/>
        </authorList>
    </citation>
    <scope>NUCLEOTIDE SEQUENCE [LARGE SCALE GENOMIC DNA]</scope>
    <source>
        <strain evidence="3 4">NBRC 101312</strain>
    </source>
</reference>
<comment type="caution">
    <text evidence="3">The sequence shown here is derived from an EMBL/GenBank/DDBJ whole genome shotgun (WGS) entry which is preliminary data.</text>
</comment>
<sequence>MQRDKYSAVIVGGAIGDALGWPFEFPESARKHAQLRNGAFLNWTKAAGGSYWGYNDEIHAGDYSDDTQLTLSVGRSIDFQGRFLIDRFAYEELPLWLQYERGGGRATKYAVNSLLSRKQVGWRDNFFRVGKTAYRDAGANGAAMRCAPIVLANINNNLSTIAKYLNENTISTHGHPRAIIGCYLIAAALISALKESPNPLDCIKEVANDLADKGLQHISAELPDWLYIWNQEGKSFTDIFSDVIEEMNDGLDAIKKYKSLSECVRYFRADQFSNKGSGISSTLTAIASYVINGEAGSLALEETAYYPGIDTDTVSSMVGWLLGARYGRSVFHEEWLKNVQDSHYLSRMGENLHGIAFPEIESNNITFKPMHLSKRDYLSRVWAWEIGMFEMFWDAIDVGSVMNHPTLGQGKVIKKVRNDVAYEAAGKPKYYDANVVIKFIEGQTCSFHSVINDNGLPESGLIKRLEKILK</sequence>
<keyword evidence="4" id="KW-1185">Reference proteome</keyword>
<evidence type="ECO:0000313" key="3">
    <source>
        <dbReference type="EMBL" id="GAA5441337.1"/>
    </source>
</evidence>
<evidence type="ECO:0000313" key="4">
    <source>
        <dbReference type="Proteomes" id="UP001423409"/>
    </source>
</evidence>
<dbReference type="InterPro" id="IPR050792">
    <property type="entry name" value="ADP-ribosylglycohydrolase"/>
</dbReference>
<proteinExistence type="inferred from homology"/>
<comment type="similarity">
    <text evidence="1">Belongs to the ADP-ribosylglycohydrolase family.</text>
</comment>
<dbReference type="PANTHER" id="PTHR16222">
    <property type="entry name" value="ADP-RIBOSYLGLYCOHYDROLASE"/>
    <property type="match status" value="1"/>
</dbReference>
<dbReference type="InterPro" id="IPR005502">
    <property type="entry name" value="Ribosyl_crysJ1"/>
</dbReference>
<evidence type="ECO:0000256" key="2">
    <source>
        <dbReference type="ARBA" id="ARBA00022801"/>
    </source>
</evidence>
<organism evidence="3 4">
    <name type="scientific">Deinococcus caeni</name>
    <dbReference type="NCBI Taxonomy" id="569127"/>
    <lineage>
        <taxon>Bacteria</taxon>
        <taxon>Thermotogati</taxon>
        <taxon>Deinococcota</taxon>
        <taxon>Deinococci</taxon>
        <taxon>Deinococcales</taxon>
        <taxon>Deinococcaceae</taxon>
        <taxon>Deinococcus</taxon>
    </lineage>
</organism>
<gene>
    <name evidence="3" type="ORF">Dcae01_02873</name>
</gene>
<dbReference type="InterPro" id="IPR036705">
    <property type="entry name" value="Ribosyl_crysJ1_sf"/>
</dbReference>
<dbReference type="SUPFAM" id="SSF101478">
    <property type="entry name" value="ADP-ribosylglycohydrolase"/>
    <property type="match status" value="1"/>
</dbReference>
<accession>A0ABP9UG66</accession>
<protein>
    <recommendedName>
        <fullName evidence="5">ADP-ribosylglycohydrolase</fullName>
    </recommendedName>
</protein>
<evidence type="ECO:0000256" key="1">
    <source>
        <dbReference type="ARBA" id="ARBA00010702"/>
    </source>
</evidence>
<evidence type="ECO:0008006" key="5">
    <source>
        <dbReference type="Google" id="ProtNLM"/>
    </source>
</evidence>
<dbReference type="PANTHER" id="PTHR16222:SF24">
    <property type="entry name" value="ADP-RIBOSYLHYDROLASE ARH3"/>
    <property type="match status" value="1"/>
</dbReference>
<keyword evidence="2" id="KW-0378">Hydrolase</keyword>